<dbReference type="Proteomes" id="UP000031366">
    <property type="component" value="Unassembled WGS sequence"/>
</dbReference>
<dbReference type="Pfam" id="PF03358">
    <property type="entry name" value="FMN_red"/>
    <property type="match status" value="1"/>
</dbReference>
<feature type="domain" description="NADPH-dependent FMN reductase-like" evidence="3">
    <location>
        <begin position="3"/>
        <end position="151"/>
    </location>
</feature>
<dbReference type="OrthoDB" id="3789967at2"/>
<dbReference type="RefSeq" id="WP_052267879.1">
    <property type="nucleotide sequence ID" value="NZ_AYSO01000011.1"/>
</dbReference>
<comment type="caution">
    <text evidence="4">The sequence shown here is derived from an EMBL/GenBank/DDBJ whole genome shotgun (WGS) entry which is preliminary data.</text>
</comment>
<evidence type="ECO:0000256" key="1">
    <source>
        <dbReference type="ARBA" id="ARBA00022630"/>
    </source>
</evidence>
<dbReference type="PANTHER" id="PTHR43278">
    <property type="entry name" value="NAD(P)H-DEPENDENT FMN-CONTAINING OXIDOREDUCTASE YWQN-RELATED"/>
    <property type="match status" value="1"/>
</dbReference>
<dbReference type="InterPro" id="IPR005025">
    <property type="entry name" value="FMN_Rdtase-like_dom"/>
</dbReference>
<dbReference type="AlphaFoldDB" id="A0A0C1U8Z5"/>
<name>A0A0C1U8Z5_9CLOT</name>
<accession>A0A0C1U8Z5</accession>
<evidence type="ECO:0000313" key="5">
    <source>
        <dbReference type="Proteomes" id="UP000031366"/>
    </source>
</evidence>
<protein>
    <submittedName>
        <fullName evidence="4">NADPH-dependent FMN reductase family protein</fullName>
    </submittedName>
</protein>
<dbReference type="GO" id="GO:0016491">
    <property type="term" value="F:oxidoreductase activity"/>
    <property type="evidence" value="ECO:0007669"/>
    <property type="project" value="InterPro"/>
</dbReference>
<dbReference type="PANTHER" id="PTHR43278:SF4">
    <property type="entry name" value="NAD(P)H-DEPENDENT FMN-CONTAINING OXIDOREDUCTASE YWQN-RELATED"/>
    <property type="match status" value="1"/>
</dbReference>
<gene>
    <name evidence="4" type="ORF">U732_3998</name>
</gene>
<dbReference type="Gene3D" id="3.40.50.360">
    <property type="match status" value="1"/>
</dbReference>
<sequence>MKKIVAINSSKRKENTYNLLIKIKEKLLKEEMEVEIINLFDYNISECRGCFNCIVKDKCHIKDDTKIIINKLLSCDGIILSSPVYMSSITGKLKVFIDRTSKWFHRPELVKIPILIVATTASSGLKDTIKLMKKTIIAWGAIPAGSITRNVKNINNEVKDDEIENFKKLLNSSSKKYKPTMDVLINYQVQRALANKVLLLDGIYWKEKNYNGDYYFNCKVNIFKKIVSKSFYNYFSKKIQPVDNIQYGEENKVLSQNRIYS</sequence>
<proteinExistence type="predicted"/>
<keyword evidence="2" id="KW-0288">FMN</keyword>
<dbReference type="EMBL" id="AYSO01000011">
    <property type="protein sequence ID" value="KIE48198.1"/>
    <property type="molecule type" value="Genomic_DNA"/>
</dbReference>
<dbReference type="InterPro" id="IPR051796">
    <property type="entry name" value="ISF_SsuE-like"/>
</dbReference>
<dbReference type="InterPro" id="IPR029039">
    <property type="entry name" value="Flavoprotein-like_sf"/>
</dbReference>
<keyword evidence="5" id="KW-1185">Reference proteome</keyword>
<keyword evidence="1" id="KW-0285">Flavoprotein</keyword>
<dbReference type="STRING" id="29341.RSJ17_09835"/>
<organism evidence="4 5">
    <name type="scientific">Clostridium argentinense CDC 2741</name>
    <dbReference type="NCBI Taxonomy" id="1418104"/>
    <lineage>
        <taxon>Bacteria</taxon>
        <taxon>Bacillati</taxon>
        <taxon>Bacillota</taxon>
        <taxon>Clostridia</taxon>
        <taxon>Eubacteriales</taxon>
        <taxon>Clostridiaceae</taxon>
        <taxon>Clostridium</taxon>
    </lineage>
</organism>
<evidence type="ECO:0000313" key="4">
    <source>
        <dbReference type="EMBL" id="KIE48198.1"/>
    </source>
</evidence>
<evidence type="ECO:0000259" key="3">
    <source>
        <dbReference type="Pfam" id="PF03358"/>
    </source>
</evidence>
<evidence type="ECO:0000256" key="2">
    <source>
        <dbReference type="ARBA" id="ARBA00022643"/>
    </source>
</evidence>
<reference evidence="4 5" key="1">
    <citation type="journal article" date="2015" name="Infect. Genet. Evol.">
        <title>Genomic sequences of six botulinum neurotoxin-producing strains representing three clostridial species illustrate the mobility and diversity of botulinum neurotoxin genes.</title>
        <authorList>
            <person name="Smith T.J."/>
            <person name="Hill K.K."/>
            <person name="Xie G."/>
            <person name="Foley B.T."/>
            <person name="Williamson C.H."/>
            <person name="Foster J.T."/>
            <person name="Johnson S.L."/>
            <person name="Chertkov O."/>
            <person name="Teshima H."/>
            <person name="Gibbons H.S."/>
            <person name="Johnsky L.A."/>
            <person name="Karavis M.A."/>
            <person name="Smith L.A."/>
        </authorList>
    </citation>
    <scope>NUCLEOTIDE SEQUENCE [LARGE SCALE GENOMIC DNA]</scope>
    <source>
        <strain evidence="4 5">CDC 2741</strain>
    </source>
</reference>
<dbReference type="SUPFAM" id="SSF52218">
    <property type="entry name" value="Flavoproteins"/>
    <property type="match status" value="1"/>
</dbReference>